<accession>A0AAP0KV64</accession>
<evidence type="ECO:0000313" key="3">
    <source>
        <dbReference type="Proteomes" id="UP001419268"/>
    </source>
</evidence>
<feature type="compositionally biased region" description="Low complexity" evidence="1">
    <location>
        <begin position="495"/>
        <end position="517"/>
    </location>
</feature>
<protein>
    <submittedName>
        <fullName evidence="2">Uncharacterized protein</fullName>
    </submittedName>
</protein>
<evidence type="ECO:0000313" key="2">
    <source>
        <dbReference type="EMBL" id="KAK9159313.1"/>
    </source>
</evidence>
<gene>
    <name evidence="2" type="ORF">Scep_005887</name>
</gene>
<reference evidence="2 3" key="1">
    <citation type="submission" date="2024-01" db="EMBL/GenBank/DDBJ databases">
        <title>Genome assemblies of Stephania.</title>
        <authorList>
            <person name="Yang L."/>
        </authorList>
    </citation>
    <scope>NUCLEOTIDE SEQUENCE [LARGE SCALE GENOMIC DNA]</scope>
    <source>
        <strain evidence="2">JXDWG</strain>
        <tissue evidence="2">Leaf</tissue>
    </source>
</reference>
<proteinExistence type="predicted"/>
<feature type="compositionally biased region" description="Basic and acidic residues" evidence="1">
    <location>
        <begin position="518"/>
        <end position="530"/>
    </location>
</feature>
<dbReference type="PANTHER" id="PTHR37722:SF2">
    <property type="entry name" value="OS01G0167700 PROTEIN"/>
    <property type="match status" value="1"/>
</dbReference>
<feature type="region of interest" description="Disordered" evidence="1">
    <location>
        <begin position="1"/>
        <end position="48"/>
    </location>
</feature>
<comment type="caution">
    <text evidence="2">The sequence shown here is derived from an EMBL/GenBank/DDBJ whole genome shotgun (WGS) entry which is preliminary data.</text>
</comment>
<dbReference type="Proteomes" id="UP001419268">
    <property type="component" value="Unassembled WGS sequence"/>
</dbReference>
<name>A0AAP0KV64_9MAGN</name>
<organism evidence="2 3">
    <name type="scientific">Stephania cephalantha</name>
    <dbReference type="NCBI Taxonomy" id="152367"/>
    <lineage>
        <taxon>Eukaryota</taxon>
        <taxon>Viridiplantae</taxon>
        <taxon>Streptophyta</taxon>
        <taxon>Embryophyta</taxon>
        <taxon>Tracheophyta</taxon>
        <taxon>Spermatophyta</taxon>
        <taxon>Magnoliopsida</taxon>
        <taxon>Ranunculales</taxon>
        <taxon>Menispermaceae</taxon>
        <taxon>Menispermoideae</taxon>
        <taxon>Cissampelideae</taxon>
        <taxon>Stephania</taxon>
    </lineage>
</organism>
<keyword evidence="3" id="KW-1185">Reference proteome</keyword>
<evidence type="ECO:0000256" key="1">
    <source>
        <dbReference type="SAM" id="MobiDB-lite"/>
    </source>
</evidence>
<dbReference type="PANTHER" id="PTHR37722">
    <property type="entry name" value="OS01G0167700 PROTEIN"/>
    <property type="match status" value="1"/>
</dbReference>
<feature type="region of interest" description="Disordered" evidence="1">
    <location>
        <begin position="461"/>
        <end position="530"/>
    </location>
</feature>
<sequence>MNGGAKSALAHETECVVLPGEPNDGPTLQQQRTGTPRFASPQRTPNAGGLVRSLATRQDLSSLVLFDDDGPNEHFGRNQARETHVAFSVEGLGKIGLETPVHSPVRPNRAFSPGYPILNAAKRQHLSKMRDNREHQLNPMVHYVNEPLADCAMDSAFSLKGVGEHSGKLRSSKPSSQGCMPVETTDYQMDNEFGKEWPCDNNVDSEEAWNVRSDKAKCSSSSFRVGESMKRDDTLFFKSTAGNYCEEELFWEELGYKKTNINYRKSLKRSERPTMVQNPSGAYTVHSNDLLRTKKDLEFQRTWTWSYEEGCTSADILSDLGSFHNDIKADFAPFEWELYHKDPFSSSPELKLCRNRQTSFKKSKFDDPVECLPSSDRIFEPDSPLCSYNPPMFSNIRSMTKDSHISCASRTVGELPHSSKITDSQGAKKFCSISRQEGVKHAIGLQPSVYDNRLHVAEEEVSVGNNNIPTEAEKTTDGQEDGSNECEVKEESKGSIKSKTTSNSSENTEETLSSTKEVSAKQENCPDEKK</sequence>
<dbReference type="EMBL" id="JBBNAG010000002">
    <property type="protein sequence ID" value="KAK9159313.1"/>
    <property type="molecule type" value="Genomic_DNA"/>
</dbReference>
<dbReference type="AlphaFoldDB" id="A0AAP0KV64"/>